<protein>
    <submittedName>
        <fullName evidence="2">Uncharacterized protein</fullName>
    </submittedName>
</protein>
<evidence type="ECO:0000256" key="1">
    <source>
        <dbReference type="SAM" id="MobiDB-lite"/>
    </source>
</evidence>
<evidence type="ECO:0000313" key="2">
    <source>
        <dbReference type="EMBL" id="GAA3067835.1"/>
    </source>
</evidence>
<name>A0ABP6LZC7_9ACTN</name>
<keyword evidence="3" id="KW-1185">Reference proteome</keyword>
<organism evidence="2 3">
    <name type="scientific">Streptomyces glomeratus</name>
    <dbReference type="NCBI Taxonomy" id="284452"/>
    <lineage>
        <taxon>Bacteria</taxon>
        <taxon>Bacillati</taxon>
        <taxon>Actinomycetota</taxon>
        <taxon>Actinomycetes</taxon>
        <taxon>Kitasatosporales</taxon>
        <taxon>Streptomycetaceae</taxon>
        <taxon>Streptomyces</taxon>
    </lineage>
</organism>
<reference evidence="3" key="1">
    <citation type="journal article" date="2019" name="Int. J. Syst. Evol. Microbiol.">
        <title>The Global Catalogue of Microorganisms (GCM) 10K type strain sequencing project: providing services to taxonomists for standard genome sequencing and annotation.</title>
        <authorList>
            <consortium name="The Broad Institute Genomics Platform"/>
            <consortium name="The Broad Institute Genome Sequencing Center for Infectious Disease"/>
            <person name="Wu L."/>
            <person name="Ma J."/>
        </authorList>
    </citation>
    <scope>NUCLEOTIDE SEQUENCE [LARGE SCALE GENOMIC DNA]</scope>
    <source>
        <strain evidence="3">JCM 9091</strain>
    </source>
</reference>
<feature type="region of interest" description="Disordered" evidence="1">
    <location>
        <begin position="85"/>
        <end position="125"/>
    </location>
</feature>
<sequence length="176" mass="18065">MDKVTISEEDRRLPGLWAARPRSLAGAAHAAVREVGDPVATAAARAACHAAATPYFYPLATLTSPSPLCDQRFYQARARELAARDDAAAGDRGDPMGHRARPAGSAHPCAADAGSQPWPQSDGHALPPVRCCPPGLIGEARGPWLPGSRAAGQPGRQSGAMLDLAAAAGFLLAACA</sequence>
<proteinExistence type="predicted"/>
<comment type="caution">
    <text evidence="2">The sequence shown here is derived from an EMBL/GenBank/DDBJ whole genome shotgun (WGS) entry which is preliminary data.</text>
</comment>
<dbReference type="Proteomes" id="UP001501532">
    <property type="component" value="Unassembled WGS sequence"/>
</dbReference>
<accession>A0ABP6LZC7</accession>
<feature type="compositionally biased region" description="Basic and acidic residues" evidence="1">
    <location>
        <begin position="85"/>
        <end position="97"/>
    </location>
</feature>
<dbReference type="EMBL" id="BAAAUF010000060">
    <property type="protein sequence ID" value="GAA3067835.1"/>
    <property type="molecule type" value="Genomic_DNA"/>
</dbReference>
<gene>
    <name evidence="2" type="ORF">GCM10010448_59020</name>
</gene>
<evidence type="ECO:0000313" key="3">
    <source>
        <dbReference type="Proteomes" id="UP001501532"/>
    </source>
</evidence>